<dbReference type="PROSITE" id="PS51898">
    <property type="entry name" value="TYR_RECOMBINASE"/>
    <property type="match status" value="1"/>
</dbReference>
<dbReference type="GO" id="GO:0006310">
    <property type="term" value="P:DNA recombination"/>
    <property type="evidence" value="ECO:0007669"/>
    <property type="project" value="UniProtKB-KW"/>
</dbReference>
<dbReference type="InterPro" id="IPR011010">
    <property type="entry name" value="DNA_brk_join_enz"/>
</dbReference>
<name>A0AAD0WB59_9GAMM</name>
<evidence type="ECO:0000259" key="3">
    <source>
        <dbReference type="PROSITE" id="PS51898"/>
    </source>
</evidence>
<dbReference type="RefSeq" id="WP_118843971.1">
    <property type="nucleotide sequence ID" value="NZ_CP032090.1"/>
</dbReference>
<sequence length="398" mass="46719">MATVNIEQRKTKKGIKFRARVRLRNELLEKGYYEESNTFTTRAKAKHWATNRAQYLDVHGMPQARVKESDFRDVSLSALINMYLEQYRNELGRSKFYALKAITKRDISINLVSAFTIEDIINYAKERKDEGVSAYTTYQDILYIKSVIAVAHEKEFQVRGDIDFILEAIKKFKDDIKNNVPKHKRLVEFAANERTEIPTRKEMELLRETLKNREEHRSAKIPYLQILDFAIASCMRVSEICRIKWENFDEDQHTVIVEDRKHPTNKIGNHVPVPLISGAYEIVMERKKQLIENLKEKDEKFDPQAKIFPYEARSVTAGWQRSRKKLIEEGHNVRQIRFHDLRAYGASLLMDKGWSLSKVSKVTGHRDMNVLNNIYNRLDVTKIALDDFNERYGLDEKT</sequence>
<accession>A0AAD0WB59</accession>
<protein>
    <recommendedName>
        <fullName evidence="3">Tyr recombinase domain-containing protein</fullName>
    </recommendedName>
</protein>
<dbReference type="GO" id="GO:0003677">
    <property type="term" value="F:DNA binding"/>
    <property type="evidence" value="ECO:0007669"/>
    <property type="project" value="InterPro"/>
</dbReference>
<keyword evidence="1" id="KW-0229">DNA integration</keyword>
<dbReference type="GeneID" id="99504282"/>
<dbReference type="Gene3D" id="1.10.443.10">
    <property type="entry name" value="Intergrase catalytic core"/>
    <property type="match status" value="1"/>
</dbReference>
<dbReference type="PANTHER" id="PTHR30349:SF64">
    <property type="entry name" value="PROPHAGE INTEGRASE INTD-RELATED"/>
    <property type="match status" value="1"/>
</dbReference>
<evidence type="ECO:0000313" key="5">
    <source>
        <dbReference type="Proteomes" id="UP000264605"/>
    </source>
</evidence>
<organism evidence="4 5">
    <name type="scientific">Pseudoalteromonas lipolytica</name>
    <dbReference type="NCBI Taxonomy" id="570156"/>
    <lineage>
        <taxon>Bacteria</taxon>
        <taxon>Pseudomonadati</taxon>
        <taxon>Pseudomonadota</taxon>
        <taxon>Gammaproteobacteria</taxon>
        <taxon>Alteromonadales</taxon>
        <taxon>Pseudoalteromonadaceae</taxon>
        <taxon>Pseudoalteromonas</taxon>
    </lineage>
</organism>
<dbReference type="InterPro" id="IPR002104">
    <property type="entry name" value="Integrase_catalytic"/>
</dbReference>
<evidence type="ECO:0000256" key="1">
    <source>
        <dbReference type="ARBA" id="ARBA00022908"/>
    </source>
</evidence>
<gene>
    <name evidence="4" type="ORF">D0907_02350</name>
</gene>
<dbReference type="InterPro" id="IPR013762">
    <property type="entry name" value="Integrase-like_cat_sf"/>
</dbReference>
<evidence type="ECO:0000256" key="2">
    <source>
        <dbReference type="ARBA" id="ARBA00023172"/>
    </source>
</evidence>
<dbReference type="AlphaFoldDB" id="A0AAD0WB59"/>
<dbReference type="KEGG" id="pdj:D0907_02350"/>
<proteinExistence type="predicted"/>
<dbReference type="EMBL" id="CP032090">
    <property type="protein sequence ID" value="AXV64192.1"/>
    <property type="molecule type" value="Genomic_DNA"/>
</dbReference>
<dbReference type="GO" id="GO:0015074">
    <property type="term" value="P:DNA integration"/>
    <property type="evidence" value="ECO:0007669"/>
    <property type="project" value="UniProtKB-KW"/>
</dbReference>
<feature type="domain" description="Tyr recombinase" evidence="3">
    <location>
        <begin position="193"/>
        <end position="390"/>
    </location>
</feature>
<dbReference type="SUPFAM" id="SSF56349">
    <property type="entry name" value="DNA breaking-rejoining enzymes"/>
    <property type="match status" value="1"/>
</dbReference>
<dbReference type="InterPro" id="IPR050090">
    <property type="entry name" value="Tyrosine_recombinase_XerCD"/>
</dbReference>
<reference evidence="4 5" key="1">
    <citation type="submission" date="2018-08" db="EMBL/GenBank/DDBJ databases">
        <title>Draft genome sequence of Pseudoalteromonas donghaensis HJ51.</title>
        <authorList>
            <person name="Oh J."/>
            <person name="Roh D."/>
        </authorList>
    </citation>
    <scope>NUCLEOTIDE SEQUENCE [LARGE SCALE GENOMIC DNA]</scope>
    <source>
        <strain evidence="4 5">HJ51</strain>
    </source>
</reference>
<evidence type="ECO:0000313" key="4">
    <source>
        <dbReference type="EMBL" id="AXV64192.1"/>
    </source>
</evidence>
<dbReference type="PANTHER" id="PTHR30349">
    <property type="entry name" value="PHAGE INTEGRASE-RELATED"/>
    <property type="match status" value="1"/>
</dbReference>
<keyword evidence="2" id="KW-0233">DNA recombination</keyword>
<dbReference type="Pfam" id="PF00589">
    <property type="entry name" value="Phage_integrase"/>
    <property type="match status" value="1"/>
</dbReference>
<dbReference type="Proteomes" id="UP000264605">
    <property type="component" value="Chromosome"/>
</dbReference>